<feature type="domain" description="Protein kinase" evidence="2">
    <location>
        <begin position="45"/>
        <end position="108"/>
    </location>
</feature>
<evidence type="ECO:0000259" key="2">
    <source>
        <dbReference type="PROSITE" id="PS50011"/>
    </source>
</evidence>
<dbReference type="EMBL" id="JAAALK010000283">
    <property type="protein sequence ID" value="KAG8069731.1"/>
    <property type="molecule type" value="Genomic_DNA"/>
</dbReference>
<dbReference type="GO" id="GO:0005524">
    <property type="term" value="F:ATP binding"/>
    <property type="evidence" value="ECO:0007669"/>
    <property type="project" value="InterPro"/>
</dbReference>
<dbReference type="AlphaFoldDB" id="A0A8J5S696"/>
<feature type="compositionally biased region" description="Basic residues" evidence="1">
    <location>
        <begin position="1"/>
        <end position="12"/>
    </location>
</feature>
<name>A0A8J5S696_ZIZPA</name>
<dbReference type="OrthoDB" id="8693905at2759"/>
<reference evidence="3" key="1">
    <citation type="journal article" date="2021" name="bioRxiv">
        <title>Whole Genome Assembly and Annotation of Northern Wild Rice, Zizania palustris L., Supports a Whole Genome Duplication in the Zizania Genus.</title>
        <authorList>
            <person name="Haas M."/>
            <person name="Kono T."/>
            <person name="Macchietto M."/>
            <person name="Millas R."/>
            <person name="McGilp L."/>
            <person name="Shao M."/>
            <person name="Duquette J."/>
            <person name="Hirsch C.N."/>
            <person name="Kimball J."/>
        </authorList>
    </citation>
    <scope>NUCLEOTIDE SEQUENCE</scope>
    <source>
        <tissue evidence="3">Fresh leaf tissue</tissue>
    </source>
</reference>
<sequence>MAIVKRPPRRRPSAAPTGDAATTYSASSQLRADLGPRIDGRYGSYQLLAKVGSGVFDDVYRAKDIRTGEIVAVKIIGRTLERACHHPRGQGGLYMASTRRGVHGAYAA</sequence>
<dbReference type="PROSITE" id="PS50011">
    <property type="entry name" value="PROTEIN_KINASE_DOM"/>
    <property type="match status" value="1"/>
</dbReference>
<keyword evidence="4" id="KW-1185">Reference proteome</keyword>
<proteinExistence type="predicted"/>
<protein>
    <recommendedName>
        <fullName evidence="2">Protein kinase domain-containing protein</fullName>
    </recommendedName>
</protein>
<evidence type="ECO:0000313" key="4">
    <source>
        <dbReference type="Proteomes" id="UP000729402"/>
    </source>
</evidence>
<accession>A0A8J5S696</accession>
<comment type="caution">
    <text evidence="3">The sequence shown here is derived from an EMBL/GenBank/DDBJ whole genome shotgun (WGS) entry which is preliminary data.</text>
</comment>
<evidence type="ECO:0000313" key="3">
    <source>
        <dbReference type="EMBL" id="KAG8069731.1"/>
    </source>
</evidence>
<evidence type="ECO:0000256" key="1">
    <source>
        <dbReference type="SAM" id="MobiDB-lite"/>
    </source>
</evidence>
<dbReference type="GO" id="GO:0004672">
    <property type="term" value="F:protein kinase activity"/>
    <property type="evidence" value="ECO:0007669"/>
    <property type="project" value="InterPro"/>
</dbReference>
<organism evidence="3 4">
    <name type="scientific">Zizania palustris</name>
    <name type="common">Northern wild rice</name>
    <dbReference type="NCBI Taxonomy" id="103762"/>
    <lineage>
        <taxon>Eukaryota</taxon>
        <taxon>Viridiplantae</taxon>
        <taxon>Streptophyta</taxon>
        <taxon>Embryophyta</taxon>
        <taxon>Tracheophyta</taxon>
        <taxon>Spermatophyta</taxon>
        <taxon>Magnoliopsida</taxon>
        <taxon>Liliopsida</taxon>
        <taxon>Poales</taxon>
        <taxon>Poaceae</taxon>
        <taxon>BOP clade</taxon>
        <taxon>Oryzoideae</taxon>
        <taxon>Oryzeae</taxon>
        <taxon>Zizaniinae</taxon>
        <taxon>Zizania</taxon>
    </lineage>
</organism>
<reference evidence="3" key="2">
    <citation type="submission" date="2021-02" db="EMBL/GenBank/DDBJ databases">
        <authorList>
            <person name="Kimball J.A."/>
            <person name="Haas M.W."/>
            <person name="Macchietto M."/>
            <person name="Kono T."/>
            <person name="Duquette J."/>
            <person name="Shao M."/>
        </authorList>
    </citation>
    <scope>NUCLEOTIDE SEQUENCE</scope>
    <source>
        <tissue evidence="3">Fresh leaf tissue</tissue>
    </source>
</reference>
<gene>
    <name evidence="3" type="ORF">GUJ93_ZPchr0006g41575</name>
</gene>
<dbReference type="InterPro" id="IPR000719">
    <property type="entry name" value="Prot_kinase_dom"/>
</dbReference>
<dbReference type="Proteomes" id="UP000729402">
    <property type="component" value="Unassembled WGS sequence"/>
</dbReference>
<feature type="region of interest" description="Disordered" evidence="1">
    <location>
        <begin position="1"/>
        <end position="26"/>
    </location>
</feature>